<protein>
    <recommendedName>
        <fullName evidence="2">Antitoxin</fullName>
    </recommendedName>
</protein>
<name>A0A2G6PFN6_9GAMM</name>
<comment type="function">
    <text evidence="2">Antitoxin component of a type II toxin-antitoxin (TA) system.</text>
</comment>
<accession>A0A2G6PFN6</accession>
<dbReference type="Gene3D" id="3.40.1620.10">
    <property type="entry name" value="YefM-like domain"/>
    <property type="match status" value="1"/>
</dbReference>
<dbReference type="InterPro" id="IPR006442">
    <property type="entry name" value="Antitoxin_Phd/YefM"/>
</dbReference>
<dbReference type="NCBIfam" id="TIGR01552">
    <property type="entry name" value="phd_fam"/>
    <property type="match status" value="1"/>
</dbReference>
<evidence type="ECO:0000313" key="3">
    <source>
        <dbReference type="EMBL" id="PIE83377.1"/>
    </source>
</evidence>
<gene>
    <name evidence="3" type="ORF">CSA09_00400</name>
</gene>
<evidence type="ECO:0000256" key="2">
    <source>
        <dbReference type="RuleBase" id="RU362080"/>
    </source>
</evidence>
<dbReference type="SUPFAM" id="SSF143120">
    <property type="entry name" value="YefM-like"/>
    <property type="match status" value="1"/>
</dbReference>
<comment type="caution">
    <text evidence="3">The sequence shown here is derived from an EMBL/GenBank/DDBJ whole genome shotgun (WGS) entry which is preliminary data.</text>
</comment>
<dbReference type="Pfam" id="PF02604">
    <property type="entry name" value="PhdYeFM_antitox"/>
    <property type="match status" value="1"/>
</dbReference>
<proteinExistence type="inferred from homology"/>
<sequence length="78" mass="8570">MKTVTFTEFRRNASGLFSAVEQGEVFVIIRHGRPIAEISPVSTQNAMPNWKKPALRLSTGGKGLSEAILAERSNENIL</sequence>
<comment type="similarity">
    <text evidence="1 2">Belongs to the phD/YefM antitoxin family.</text>
</comment>
<dbReference type="AlphaFoldDB" id="A0A2G6PFN6"/>
<reference evidence="3 4" key="1">
    <citation type="submission" date="2017-10" db="EMBL/GenBank/DDBJ databases">
        <title>Novel microbial diversity and functional potential in the marine mammal oral microbiome.</title>
        <authorList>
            <person name="Dudek N.K."/>
            <person name="Sun C.L."/>
            <person name="Burstein D."/>
            <person name="Kantor R.S."/>
            <person name="Aliaga Goltsman D.S."/>
            <person name="Bik E.M."/>
            <person name="Thomas B.C."/>
            <person name="Banfield J.F."/>
            <person name="Relman D.A."/>
        </authorList>
    </citation>
    <scope>NUCLEOTIDE SEQUENCE [LARGE SCALE GENOMIC DNA]</scope>
    <source>
        <strain evidence="3">DOLJORAL78_50_517</strain>
    </source>
</reference>
<dbReference type="InterPro" id="IPR036165">
    <property type="entry name" value="YefM-like_sf"/>
</dbReference>
<dbReference type="EMBL" id="PDTV01000004">
    <property type="protein sequence ID" value="PIE83377.1"/>
    <property type="molecule type" value="Genomic_DNA"/>
</dbReference>
<evidence type="ECO:0000256" key="1">
    <source>
        <dbReference type="ARBA" id="ARBA00009981"/>
    </source>
</evidence>
<evidence type="ECO:0000313" key="4">
    <source>
        <dbReference type="Proteomes" id="UP000229278"/>
    </source>
</evidence>
<organism evidence="3 4">
    <name type="scientific">Candidatus Contendibacter odensensis</name>
    <dbReference type="NCBI Taxonomy" id="1400860"/>
    <lineage>
        <taxon>Bacteria</taxon>
        <taxon>Pseudomonadati</taxon>
        <taxon>Pseudomonadota</taxon>
        <taxon>Gammaproteobacteria</taxon>
        <taxon>Candidatus Competibacteraceae</taxon>
        <taxon>Candidatus Contendibacter</taxon>
    </lineage>
</organism>
<dbReference type="Proteomes" id="UP000229278">
    <property type="component" value="Unassembled WGS sequence"/>
</dbReference>